<proteinExistence type="predicted"/>
<accession>A0A6B7PVW0</accession>
<organism evidence="1">
    <name type="scientific">Pseudomonas monteilii</name>
    <dbReference type="NCBI Taxonomy" id="76759"/>
    <lineage>
        <taxon>Bacteria</taxon>
        <taxon>Pseudomonadati</taxon>
        <taxon>Pseudomonadota</taxon>
        <taxon>Gammaproteobacteria</taxon>
        <taxon>Pseudomonadales</taxon>
        <taxon>Pseudomonadaceae</taxon>
        <taxon>Pseudomonas</taxon>
    </lineage>
</organism>
<protein>
    <submittedName>
        <fullName evidence="1">Uncharacterized protein</fullName>
    </submittedName>
</protein>
<dbReference type="EMBL" id="MN310371">
    <property type="protein sequence ID" value="QFX76360.1"/>
    <property type="molecule type" value="Genomic_DNA"/>
</dbReference>
<geneLocation type="plasmid" evidence="1">
    <name>pJ20133-VIM</name>
</geneLocation>
<sequence length="37" mass="4280">MYRKRTDEMNKPARRLPAAAPIAFQRAKKNLSMAEAF</sequence>
<reference evidence="1" key="1">
    <citation type="submission" date="2019-08" db="EMBL/GenBank/DDBJ databases">
        <authorList>
            <person name="Zhou D."/>
            <person name="Chen F."/>
        </authorList>
    </citation>
    <scope>NUCLEOTIDE SEQUENCE</scope>
    <source>
        <strain evidence="1">QJ20133</strain>
        <plasmid evidence="1">pJ20133-VIM</plasmid>
    </source>
</reference>
<dbReference type="AlphaFoldDB" id="A0A6B7PVW0"/>
<evidence type="ECO:0000313" key="1">
    <source>
        <dbReference type="EMBL" id="QFX76360.1"/>
    </source>
</evidence>
<keyword evidence="1" id="KW-0614">Plasmid</keyword>
<name>A0A6B7PVW0_9PSED</name>